<feature type="transmembrane region" description="Helical" evidence="8">
    <location>
        <begin position="135"/>
        <end position="156"/>
    </location>
</feature>
<evidence type="ECO:0000256" key="6">
    <source>
        <dbReference type="ARBA" id="ARBA00023136"/>
    </source>
</evidence>
<keyword evidence="6 8" id="KW-0472">Membrane</keyword>
<evidence type="ECO:0000313" key="11">
    <source>
        <dbReference type="Proteomes" id="UP000293764"/>
    </source>
</evidence>
<comment type="subcellular location">
    <subcellularLocation>
        <location evidence="1">Cell membrane</location>
        <topology evidence="1">Multi-pass membrane protein</topology>
    </subcellularLocation>
</comment>
<dbReference type="PANTHER" id="PTHR23514">
    <property type="entry name" value="BYPASS OF STOP CODON PROTEIN 6"/>
    <property type="match status" value="1"/>
</dbReference>
<feature type="transmembrane region" description="Helical" evidence="8">
    <location>
        <begin position="71"/>
        <end position="89"/>
    </location>
</feature>
<evidence type="ECO:0000256" key="5">
    <source>
        <dbReference type="ARBA" id="ARBA00022989"/>
    </source>
</evidence>
<organism evidence="10 11">
    <name type="scientific">Pengzhenrongella frigida</name>
    <dbReference type="NCBI Taxonomy" id="1259133"/>
    <lineage>
        <taxon>Bacteria</taxon>
        <taxon>Bacillati</taxon>
        <taxon>Actinomycetota</taxon>
        <taxon>Actinomycetes</taxon>
        <taxon>Micrococcales</taxon>
        <taxon>Pengzhenrongella</taxon>
    </lineage>
</organism>
<name>A0A4Q5MYE9_9MICO</name>
<proteinExistence type="inferred from homology"/>
<dbReference type="AlphaFoldDB" id="A0A4Q5MYE9"/>
<dbReference type="Proteomes" id="UP000293764">
    <property type="component" value="Unassembled WGS sequence"/>
</dbReference>
<gene>
    <name evidence="10" type="ORF">EUA98_16245</name>
</gene>
<feature type="transmembrane region" description="Helical" evidence="8">
    <location>
        <begin position="44"/>
        <end position="64"/>
    </location>
</feature>
<feature type="region of interest" description="Disordered" evidence="7">
    <location>
        <begin position="188"/>
        <end position="211"/>
    </location>
</feature>
<feature type="transmembrane region" description="Helical" evidence="8">
    <location>
        <begin position="348"/>
        <end position="369"/>
    </location>
</feature>
<feature type="transmembrane region" description="Helical" evidence="8">
    <location>
        <begin position="7"/>
        <end position="24"/>
    </location>
</feature>
<dbReference type="PROSITE" id="PS00216">
    <property type="entry name" value="SUGAR_TRANSPORT_1"/>
    <property type="match status" value="1"/>
</dbReference>
<dbReference type="PANTHER" id="PTHR23514:SF3">
    <property type="entry name" value="BYPASS OF STOP CODON PROTEIN 6"/>
    <property type="match status" value="1"/>
</dbReference>
<accession>A0A4Q5MYE9</accession>
<keyword evidence="5 8" id="KW-1133">Transmembrane helix</keyword>
<evidence type="ECO:0000313" key="10">
    <source>
        <dbReference type="EMBL" id="RYV49933.1"/>
    </source>
</evidence>
<dbReference type="InterPro" id="IPR011701">
    <property type="entry name" value="MFS"/>
</dbReference>
<dbReference type="InterPro" id="IPR051788">
    <property type="entry name" value="MFS_Transporter"/>
</dbReference>
<keyword evidence="3" id="KW-0813">Transport</keyword>
<evidence type="ECO:0000256" key="1">
    <source>
        <dbReference type="ARBA" id="ARBA00004651"/>
    </source>
</evidence>
<sequence>MRRDRVTIALYAHFVAWGWLLYSFSPSVPLLGEEQGITKAQAGLHGTAMAIGTLLSAFFSARLVDRFGRRGTLLLAGGILVLGVGTLMVGTTLPFTLLGAGVTAMGGTLVISAAQPALSVHHREASAAAVVEANGVGSLFGLLAPLAVGASVAVGWGWRPAVAVTILLAGVAAVLMASLPGRGALGSSRLPDGAGREDPATSSTPPRFATTPDVGHRGFTRTFWFFWVGLLMSVAVENATTFWAADLLITRTGAGPGIATGALAGLLAGMSASRFVVGPMSMRRAPEKLLLVAFAVAGVGWAILWTATATAPALIGLVIAGFGYGAQYPLSIALVLRASQGRPDKAQARATFGAGAAVGVAPFLLGALADTFGSHTAFLLVPVLIAIGAGAVALGLRSVHHPARAIPASPSSTR</sequence>
<dbReference type="Gene3D" id="1.20.1250.20">
    <property type="entry name" value="MFS general substrate transporter like domains"/>
    <property type="match status" value="2"/>
</dbReference>
<evidence type="ECO:0000256" key="8">
    <source>
        <dbReference type="SAM" id="Phobius"/>
    </source>
</evidence>
<dbReference type="InterPro" id="IPR036259">
    <property type="entry name" value="MFS_trans_sf"/>
</dbReference>
<dbReference type="InterPro" id="IPR020846">
    <property type="entry name" value="MFS_dom"/>
</dbReference>
<dbReference type="GO" id="GO:0005886">
    <property type="term" value="C:plasma membrane"/>
    <property type="evidence" value="ECO:0007669"/>
    <property type="project" value="UniProtKB-SubCell"/>
</dbReference>
<comment type="similarity">
    <text evidence="2">Belongs to the major facilitator superfamily.</text>
</comment>
<dbReference type="Pfam" id="PF07690">
    <property type="entry name" value="MFS_1"/>
    <property type="match status" value="1"/>
</dbReference>
<feature type="transmembrane region" description="Helical" evidence="8">
    <location>
        <begin position="313"/>
        <end position="336"/>
    </location>
</feature>
<dbReference type="InterPro" id="IPR005829">
    <property type="entry name" value="Sugar_transporter_CS"/>
</dbReference>
<feature type="transmembrane region" description="Helical" evidence="8">
    <location>
        <begin position="162"/>
        <end position="179"/>
    </location>
</feature>
<keyword evidence="11" id="KW-1185">Reference proteome</keyword>
<dbReference type="EMBL" id="SDWW01000047">
    <property type="protein sequence ID" value="RYV49933.1"/>
    <property type="molecule type" value="Genomic_DNA"/>
</dbReference>
<evidence type="ECO:0000256" key="3">
    <source>
        <dbReference type="ARBA" id="ARBA00022448"/>
    </source>
</evidence>
<feature type="transmembrane region" description="Helical" evidence="8">
    <location>
        <begin position="375"/>
        <end position="396"/>
    </location>
</feature>
<protein>
    <submittedName>
        <fullName evidence="10">MFS transporter</fullName>
    </submittedName>
</protein>
<dbReference type="PROSITE" id="PS50850">
    <property type="entry name" value="MFS"/>
    <property type="match status" value="1"/>
</dbReference>
<feature type="transmembrane region" description="Helical" evidence="8">
    <location>
        <begin position="95"/>
        <end position="114"/>
    </location>
</feature>
<dbReference type="OrthoDB" id="4350200at2"/>
<evidence type="ECO:0000256" key="4">
    <source>
        <dbReference type="ARBA" id="ARBA00022692"/>
    </source>
</evidence>
<comment type="caution">
    <text evidence="10">The sequence shown here is derived from an EMBL/GenBank/DDBJ whole genome shotgun (WGS) entry which is preliminary data.</text>
</comment>
<dbReference type="SUPFAM" id="SSF103473">
    <property type="entry name" value="MFS general substrate transporter"/>
    <property type="match status" value="1"/>
</dbReference>
<dbReference type="GO" id="GO:0022857">
    <property type="term" value="F:transmembrane transporter activity"/>
    <property type="evidence" value="ECO:0007669"/>
    <property type="project" value="InterPro"/>
</dbReference>
<feature type="transmembrane region" description="Helical" evidence="8">
    <location>
        <begin position="257"/>
        <end position="277"/>
    </location>
</feature>
<evidence type="ECO:0000259" key="9">
    <source>
        <dbReference type="PROSITE" id="PS50850"/>
    </source>
</evidence>
<reference evidence="10 11" key="1">
    <citation type="submission" date="2019-01" db="EMBL/GenBank/DDBJ databases">
        <title>Novel species of Cellulomonas.</title>
        <authorList>
            <person name="Liu Q."/>
            <person name="Xin Y.-H."/>
        </authorList>
    </citation>
    <scope>NUCLEOTIDE SEQUENCE [LARGE SCALE GENOMIC DNA]</scope>
    <source>
        <strain evidence="10 11">HLT2-17</strain>
    </source>
</reference>
<keyword evidence="4 8" id="KW-0812">Transmembrane</keyword>
<feature type="domain" description="Major facilitator superfamily (MFS) profile" evidence="9">
    <location>
        <begin position="1"/>
        <end position="400"/>
    </location>
</feature>
<evidence type="ECO:0000256" key="7">
    <source>
        <dbReference type="SAM" id="MobiDB-lite"/>
    </source>
</evidence>
<feature type="transmembrane region" description="Helical" evidence="8">
    <location>
        <begin position="289"/>
        <end position="307"/>
    </location>
</feature>
<feature type="transmembrane region" description="Helical" evidence="8">
    <location>
        <begin position="224"/>
        <end position="245"/>
    </location>
</feature>
<evidence type="ECO:0000256" key="2">
    <source>
        <dbReference type="ARBA" id="ARBA00008335"/>
    </source>
</evidence>